<dbReference type="EMBL" id="CM004390">
    <property type="protein sequence ID" value="KAG8655803.1"/>
    <property type="molecule type" value="Genomic_DNA"/>
</dbReference>
<proteinExistence type="predicted"/>
<protein>
    <submittedName>
        <fullName evidence="1">Uncharacterized protein</fullName>
    </submittedName>
</protein>
<organism evidence="1 2">
    <name type="scientific">Manihot esculenta</name>
    <name type="common">Cassava</name>
    <name type="synonym">Jatropha manihot</name>
    <dbReference type="NCBI Taxonomy" id="3983"/>
    <lineage>
        <taxon>Eukaryota</taxon>
        <taxon>Viridiplantae</taxon>
        <taxon>Streptophyta</taxon>
        <taxon>Embryophyta</taxon>
        <taxon>Tracheophyta</taxon>
        <taxon>Spermatophyta</taxon>
        <taxon>Magnoliopsida</taxon>
        <taxon>eudicotyledons</taxon>
        <taxon>Gunneridae</taxon>
        <taxon>Pentapetalae</taxon>
        <taxon>rosids</taxon>
        <taxon>fabids</taxon>
        <taxon>Malpighiales</taxon>
        <taxon>Euphorbiaceae</taxon>
        <taxon>Crotonoideae</taxon>
        <taxon>Manihoteae</taxon>
        <taxon>Manihot</taxon>
    </lineage>
</organism>
<accession>A0ACB7HVU3</accession>
<name>A0ACB7HVU3_MANES</name>
<comment type="caution">
    <text evidence="1">The sequence shown here is derived from an EMBL/GenBank/DDBJ whole genome shotgun (WGS) entry which is preliminary data.</text>
</comment>
<evidence type="ECO:0000313" key="1">
    <source>
        <dbReference type="EMBL" id="KAG8655803.1"/>
    </source>
</evidence>
<evidence type="ECO:0000313" key="2">
    <source>
        <dbReference type="Proteomes" id="UP000091857"/>
    </source>
</evidence>
<reference evidence="2" key="1">
    <citation type="journal article" date="2016" name="Nat. Biotechnol.">
        <title>Sequencing wild and cultivated cassava and related species reveals extensive interspecific hybridization and genetic diversity.</title>
        <authorList>
            <person name="Bredeson J.V."/>
            <person name="Lyons J.B."/>
            <person name="Prochnik S.E."/>
            <person name="Wu G.A."/>
            <person name="Ha C.M."/>
            <person name="Edsinger-Gonzales E."/>
            <person name="Grimwood J."/>
            <person name="Schmutz J."/>
            <person name="Rabbi I.Y."/>
            <person name="Egesi C."/>
            <person name="Nauluvula P."/>
            <person name="Lebot V."/>
            <person name="Ndunguru J."/>
            <person name="Mkamilo G."/>
            <person name="Bart R.S."/>
            <person name="Setter T.L."/>
            <person name="Gleadow R.M."/>
            <person name="Kulakow P."/>
            <person name="Ferguson M.E."/>
            <person name="Rounsley S."/>
            <person name="Rokhsar D.S."/>
        </authorList>
    </citation>
    <scope>NUCLEOTIDE SEQUENCE [LARGE SCALE GENOMIC DNA]</scope>
    <source>
        <strain evidence="2">cv. AM560-2</strain>
    </source>
</reference>
<dbReference type="Proteomes" id="UP000091857">
    <property type="component" value="Chromosome 4"/>
</dbReference>
<gene>
    <name evidence="1" type="ORF">MANES_04G070250v8</name>
</gene>
<keyword evidence="2" id="KW-1185">Reference proteome</keyword>
<sequence length="416" mass="47316">MQMTNRYLIECTQHVLGPIPRQWVTNYVIPRIEAFKQDGKSINKYTTEFLELSKYAPTVVATEVMKVKRFLKGLVKRYVNLAMLADQPFDTMVNRAHQVEMRYEVEGNAKSKKYKTEGQSSAQNLSYNGAFHMGSSGGPSQSSHKTSLNNLNKGDIDTRVEVIDKVIALIVVGRIVDRVVQGSRSLGRGQMQSSMQLGKGHAQVFTLTHQDAQASNVVVSAPRSLECSLEVATPIICLVKVNDKNLPLDLISLPIMDFYIILEMDWLSNHYTTLDCRNRKVIFHILRTKEFSFDGTGDVAPYNLVSTISVRKMLRRGCQCYLVLVRDISLESPSVNNIPMVREFSDVFSDDLPRLPFNKEIEFYIDVIPDTNSISMSPYRMAPVELKELKEQLQELLEKRALFDRVHHPGVLQFYL</sequence>